<dbReference type="GO" id="GO:0016791">
    <property type="term" value="F:phosphatase activity"/>
    <property type="evidence" value="ECO:0007669"/>
    <property type="project" value="TreeGrafter"/>
</dbReference>
<dbReference type="OrthoDB" id="9807890at2"/>
<dbReference type="SUPFAM" id="SSF56091">
    <property type="entry name" value="DNA ligase/mRNA capping enzyme, catalytic domain"/>
    <property type="match status" value="1"/>
</dbReference>
<dbReference type="GO" id="GO:0016301">
    <property type="term" value="F:kinase activity"/>
    <property type="evidence" value="ECO:0007669"/>
    <property type="project" value="UniProtKB-KW"/>
</dbReference>
<evidence type="ECO:0000259" key="2">
    <source>
        <dbReference type="Pfam" id="PF16542"/>
    </source>
</evidence>
<reference evidence="3 4" key="1">
    <citation type="submission" date="2016-08" db="EMBL/GenBank/DDBJ databases">
        <authorList>
            <person name="Seilhamer J.J."/>
        </authorList>
    </citation>
    <scope>NUCLEOTIDE SEQUENCE [LARGE SCALE GENOMIC DNA]</scope>
    <source>
        <strain evidence="3 4">CFBP4641</strain>
    </source>
</reference>
<dbReference type="Pfam" id="PF13671">
    <property type="entry name" value="AAA_33"/>
    <property type="match status" value="1"/>
</dbReference>
<evidence type="ECO:0000259" key="1">
    <source>
        <dbReference type="Pfam" id="PF00149"/>
    </source>
</evidence>
<evidence type="ECO:0000313" key="4">
    <source>
        <dbReference type="Proteomes" id="UP000247346"/>
    </source>
</evidence>
<dbReference type="CDD" id="cd07423">
    <property type="entry name" value="MPP_Prp_like"/>
    <property type="match status" value="1"/>
</dbReference>
<dbReference type="Proteomes" id="UP000247346">
    <property type="component" value="Unassembled WGS sequence"/>
</dbReference>
<dbReference type="EMBL" id="MDEK01000007">
    <property type="protein sequence ID" value="PPU82847.1"/>
    <property type="molecule type" value="Genomic_DNA"/>
</dbReference>
<feature type="domain" description="Calcineurin-like phosphoesterase" evidence="1">
    <location>
        <begin position="181"/>
        <end position="374"/>
    </location>
</feature>
<gene>
    <name evidence="3" type="ORF">XsacCFBP4641_09305</name>
</gene>
<dbReference type="Pfam" id="PF16542">
    <property type="entry name" value="PNKP_ligase"/>
    <property type="match status" value="1"/>
</dbReference>
<dbReference type="SUPFAM" id="SSF56300">
    <property type="entry name" value="Metallo-dependent phosphatases"/>
    <property type="match status" value="1"/>
</dbReference>
<sequence length="850" mass="94586">MTIRIPKLSLVALIGPSGSGKSTFARTHFLPTEVISSDVCRGLVADDENDQTATGDAFEVLYFIARKRLAAGRLTVVDATNVRPEDRKRLVELAREFHVLPCAIVFDLPERVCQERNSARPDRNFGPHVIRNQQQALRKGLRGLEREGFRHVSVLRSVEDVAAAAIERIKVWNDRREEHGPFDLIGDVHGCRDELVALLGRLGYTVGGTREAPEVAAPEGRKAVFVGDLVDRGPDSPGVLRLVMHMVGNGTALCVPGNHDVKLQRKLAGRDVRISHGLAETLEQLQAEPEEFSREVAAFIDKLVSHYVLDDGKLVVAHAGLKQELQGRTSQRVREFALYGETTGEIDAFGLPVRSDWARDYRGPAMVVYGHTPTPEPEWVNRTICLDTGCVFGGKLTALRYPEKELVSVAAAREYYAPVKPLLPAEDTIATATTPREALLLDLDDVAGKRVIDTRAFRSVTIREENSIAALEVMSRFAIDPRWLVYLPPTMAPPETAKSGDLLERPQEALDFYRQEGIATLVCEEKHMGSRAVVVLCRDAGVAQRRFGIGDDGRGVVYTRTGRRFFGERELENALLDRLDAALQRTGLWEELNTDWIVLDAELLPWSAKAQELLREQYAPTGAAATAALATARTWLDAAAARGLDVQSWQQQAQARHGDASRFVDAYRRYCWAVNGLEDLKIAPFHVLACEGVVGLERDHRWHLDIARRLADVEPLVRLTRHVFVDLADEASVADAIAWWGALTAQGGEGMVIKPVEGLARSKRGLVQPAIKCRSREYLRIIYGPEYTEPQNLDRLRQRGLRTKQSLAIREFALGLEALQRFVAQEPLYRVHECVFGVLALESEPVDVRL</sequence>
<name>A0A2P5Z4T5_9XANT</name>
<keyword evidence="3" id="KW-0418">Kinase</keyword>
<dbReference type="Pfam" id="PF00149">
    <property type="entry name" value="Metallophos"/>
    <property type="match status" value="1"/>
</dbReference>
<protein>
    <submittedName>
        <fullName evidence="3">Polynucleotide kinase-phosphatase</fullName>
    </submittedName>
</protein>
<dbReference type="InterPro" id="IPR041780">
    <property type="entry name" value="MPP_PrpE-like"/>
</dbReference>
<dbReference type="STRING" id="56458.SB85_16195"/>
<dbReference type="RefSeq" id="WP_010340728.1">
    <property type="nucleotide sequence ID" value="NZ_CP132343.1"/>
</dbReference>
<comment type="caution">
    <text evidence="3">The sequence shown here is derived from an EMBL/GenBank/DDBJ whole genome shotgun (WGS) entry which is preliminary data.</text>
</comment>
<dbReference type="InterPro" id="IPR032380">
    <property type="entry name" value="PNKP_ligase_dom"/>
</dbReference>
<dbReference type="PANTHER" id="PTHR42850:SF7">
    <property type="entry name" value="BIS(5'-NUCLEOSYL)-TETRAPHOSPHATASE PRPE [ASYMMETRICAL]"/>
    <property type="match status" value="1"/>
</dbReference>
<dbReference type="AlphaFoldDB" id="A0A2P5Z4T5"/>
<dbReference type="InterPro" id="IPR050126">
    <property type="entry name" value="Ap4A_hydrolase"/>
</dbReference>
<dbReference type="PANTHER" id="PTHR42850">
    <property type="entry name" value="METALLOPHOSPHOESTERASE"/>
    <property type="match status" value="1"/>
</dbReference>
<dbReference type="NCBIfam" id="TIGR04075">
    <property type="entry name" value="bacter_Pnkp"/>
    <property type="match status" value="1"/>
</dbReference>
<dbReference type="InterPro" id="IPR004843">
    <property type="entry name" value="Calcineurin-like_PHP"/>
</dbReference>
<organism evidence="3 4">
    <name type="scientific">Xanthomonas sacchari</name>
    <dbReference type="NCBI Taxonomy" id="56458"/>
    <lineage>
        <taxon>Bacteria</taxon>
        <taxon>Pseudomonadati</taxon>
        <taxon>Pseudomonadota</taxon>
        <taxon>Gammaproteobacteria</taxon>
        <taxon>Lysobacterales</taxon>
        <taxon>Lysobacteraceae</taxon>
        <taxon>Xanthomonas</taxon>
    </lineage>
</organism>
<dbReference type="Gene3D" id="3.30.470.30">
    <property type="entry name" value="DNA ligase/mRNA capping enzyme"/>
    <property type="match status" value="2"/>
</dbReference>
<dbReference type="GO" id="GO:0005737">
    <property type="term" value="C:cytoplasm"/>
    <property type="evidence" value="ECO:0007669"/>
    <property type="project" value="TreeGrafter"/>
</dbReference>
<evidence type="ECO:0000313" key="3">
    <source>
        <dbReference type="EMBL" id="PPU82847.1"/>
    </source>
</evidence>
<proteinExistence type="predicted"/>
<dbReference type="Gene3D" id="3.60.21.10">
    <property type="match status" value="1"/>
</dbReference>
<dbReference type="Gene3D" id="3.40.50.300">
    <property type="entry name" value="P-loop containing nucleotide triphosphate hydrolases"/>
    <property type="match status" value="1"/>
</dbReference>
<accession>A0A2P5Z4T5</accession>
<feature type="domain" description="Polynucleotide kinase-phosphatase ligase" evidence="2">
    <location>
        <begin position="469"/>
        <end position="845"/>
    </location>
</feature>
<dbReference type="InterPro" id="IPR024028">
    <property type="entry name" value="PNKP_bac"/>
</dbReference>
<dbReference type="InterPro" id="IPR029052">
    <property type="entry name" value="Metallo-depent_PP-like"/>
</dbReference>
<dbReference type="InterPro" id="IPR027417">
    <property type="entry name" value="P-loop_NTPase"/>
</dbReference>
<dbReference type="GeneID" id="93880580"/>
<dbReference type="SUPFAM" id="SSF52540">
    <property type="entry name" value="P-loop containing nucleoside triphosphate hydrolases"/>
    <property type="match status" value="1"/>
</dbReference>
<keyword evidence="3" id="KW-0808">Transferase</keyword>